<accession>A0A098EB23</accession>
<dbReference type="AlphaFoldDB" id="A0A098EB23"/>
<name>A0A098EB23_9ZZZZ</name>
<proteinExistence type="predicted"/>
<evidence type="ECO:0000313" key="1">
    <source>
        <dbReference type="EMBL" id="CEG13212.1"/>
    </source>
</evidence>
<gene>
    <name evidence="1" type="ORF">MSIBF_A3450002</name>
</gene>
<dbReference type="EMBL" id="CCXY01000274">
    <property type="protein sequence ID" value="CEG13212.1"/>
    <property type="molecule type" value="Genomic_DNA"/>
</dbReference>
<protein>
    <submittedName>
        <fullName evidence="1">Uncharacterized protein</fullName>
    </submittedName>
</protein>
<organism evidence="1">
    <name type="scientific">groundwater metagenome</name>
    <dbReference type="NCBI Taxonomy" id="717931"/>
    <lineage>
        <taxon>unclassified sequences</taxon>
        <taxon>metagenomes</taxon>
        <taxon>ecological metagenomes</taxon>
    </lineage>
</organism>
<sequence length="144" mass="17252">MKMNWYVKRHHHNYYSLVEPYRVNGKNRHHTIFYFGRMTQEELQRINKKLEIMKSCNMKNINPIKKLYKLLYPLMNEKMRRLWSAAESKVLGQGGISQVAKATGISKTTILTGQRELQNPMEIDLRRIRKKGGGRKKQWKKYQK</sequence>
<reference evidence="1" key="1">
    <citation type="submission" date="2014-09" db="EMBL/GenBank/DDBJ databases">
        <authorList>
            <person name="Probst J Alexander"/>
        </authorList>
    </citation>
    <scope>NUCLEOTIDE SEQUENCE</scope>
</reference>